<proteinExistence type="predicted"/>
<feature type="compositionally biased region" description="Low complexity" evidence="1">
    <location>
        <begin position="141"/>
        <end position="150"/>
    </location>
</feature>
<evidence type="ECO:0000256" key="1">
    <source>
        <dbReference type="SAM" id="MobiDB-lite"/>
    </source>
</evidence>
<sequence length="169" mass="17699">MELPLGDVVSPQFAFPIVGVIVCALLVFAFGFKSPSLPPSFVDEEEIQRADAKKLAAKKKKQAKEAQKNKPQSNGHAPTVSPKAVPAPAKSKALEKAAAPAKQKTEKVDAKPQQPSKKVTQPEKRPAAKGKKAGEKEKAPAEAAAPLTAEESSDLKSSGDPSNDVKGVA</sequence>
<keyword evidence="2" id="KW-1133">Transmembrane helix</keyword>
<evidence type="ECO:0000313" key="3">
    <source>
        <dbReference type="EMBL" id="JAR90359.1"/>
    </source>
</evidence>
<name>A0A147BHS9_IXORI</name>
<dbReference type="AlphaFoldDB" id="A0A147BHS9"/>
<evidence type="ECO:0000256" key="2">
    <source>
        <dbReference type="SAM" id="Phobius"/>
    </source>
</evidence>
<keyword evidence="2" id="KW-0812">Transmembrane</keyword>
<feature type="compositionally biased region" description="Low complexity" evidence="1">
    <location>
        <begin position="69"/>
        <end position="91"/>
    </location>
</feature>
<feature type="transmembrane region" description="Helical" evidence="2">
    <location>
        <begin position="13"/>
        <end position="32"/>
    </location>
</feature>
<dbReference type="EMBL" id="GEGO01005045">
    <property type="protein sequence ID" value="JAR90359.1"/>
    <property type="molecule type" value="Transcribed_RNA"/>
</dbReference>
<feature type="region of interest" description="Disordered" evidence="1">
    <location>
        <begin position="52"/>
        <end position="169"/>
    </location>
</feature>
<keyword evidence="2" id="KW-0472">Membrane</keyword>
<reference evidence="3" key="1">
    <citation type="journal article" date="2018" name="PLoS Negl. Trop. Dis.">
        <title>Sialome diversity of ticks revealed by RNAseq of single tick salivary glands.</title>
        <authorList>
            <person name="Perner J."/>
            <person name="Kropackova S."/>
            <person name="Kopacek P."/>
            <person name="Ribeiro J.M."/>
        </authorList>
    </citation>
    <scope>NUCLEOTIDE SEQUENCE</scope>
    <source>
        <strain evidence="3">Siblings of single egg batch collected in Ceske Budejovice</strain>
        <tissue evidence="3">Salivary glands</tissue>
    </source>
</reference>
<accession>A0A147BHS9</accession>
<feature type="compositionally biased region" description="Basic and acidic residues" evidence="1">
    <location>
        <begin position="120"/>
        <end position="140"/>
    </location>
</feature>
<protein>
    <submittedName>
        <fullName evidence="3">Putative muscle m-line assembly protein unc-89</fullName>
    </submittedName>
</protein>
<organism evidence="3">
    <name type="scientific">Ixodes ricinus</name>
    <name type="common">Common tick</name>
    <name type="synonym">Acarus ricinus</name>
    <dbReference type="NCBI Taxonomy" id="34613"/>
    <lineage>
        <taxon>Eukaryota</taxon>
        <taxon>Metazoa</taxon>
        <taxon>Ecdysozoa</taxon>
        <taxon>Arthropoda</taxon>
        <taxon>Chelicerata</taxon>
        <taxon>Arachnida</taxon>
        <taxon>Acari</taxon>
        <taxon>Parasitiformes</taxon>
        <taxon>Ixodida</taxon>
        <taxon>Ixodoidea</taxon>
        <taxon>Ixodidae</taxon>
        <taxon>Ixodinae</taxon>
        <taxon>Ixodes</taxon>
    </lineage>
</organism>